<reference evidence="2 3" key="1">
    <citation type="submission" date="2023-10" db="EMBL/GenBank/DDBJ databases">
        <title>Holzapfeliella saturejae sp. nov. isolated from Satureja montana flowers.</title>
        <authorList>
            <person name="Alcantara C."/>
            <person name="Zuniga M."/>
            <person name="Landete J.M."/>
            <person name="Monedero V."/>
        </authorList>
    </citation>
    <scope>NUCLEOTIDE SEQUENCE [LARGE SCALE GENOMIC DNA]</scope>
    <source>
        <strain evidence="2 3">He02</strain>
    </source>
</reference>
<dbReference type="EC" id="3.1.3.-" evidence="2"/>
<comment type="caution">
    <text evidence="2">The sequence shown here is derived from an EMBL/GenBank/DDBJ whole genome shotgun (WGS) entry which is preliminary data.</text>
</comment>
<dbReference type="GO" id="GO:0016787">
    <property type="term" value="F:hydrolase activity"/>
    <property type="evidence" value="ECO:0007669"/>
    <property type="project" value="UniProtKB-KW"/>
</dbReference>
<keyword evidence="3" id="KW-1185">Reference proteome</keyword>
<dbReference type="Proteomes" id="UP001377804">
    <property type="component" value="Unassembled WGS sequence"/>
</dbReference>
<sequence length="224" mass="25554">MTHLTFYLIRHGQTQLNAERKLQGVMDSSLTDKGKKQAAKAGELVADIPFLKAYSSDSGRVKQTGEIIRRYNQQKFEFTYRSGLREFYFGNLEGSSAIKAYWTVIRQHGLRQTYRMHQDPDFLVALLNNLYDLDQTKQAENFELLKERVIEQMRIIISEMTDHEGNVLIVAHALVLSMLIYLVDSNALPKGFLKNGSVSVLDYQDGNWTVKTANASDAKDLKVD</sequence>
<evidence type="ECO:0000313" key="3">
    <source>
        <dbReference type="Proteomes" id="UP001377804"/>
    </source>
</evidence>
<proteinExistence type="predicted"/>
<dbReference type="RefSeq" id="WP_339970248.1">
    <property type="nucleotide sequence ID" value="NZ_JAWMWG010000001.1"/>
</dbReference>
<dbReference type="PANTHER" id="PTHR46517">
    <property type="entry name" value="FRUCTOSE-2,6-BISPHOSPHATASE TIGAR"/>
    <property type="match status" value="1"/>
</dbReference>
<dbReference type="PROSITE" id="PS00175">
    <property type="entry name" value="PG_MUTASE"/>
    <property type="match status" value="1"/>
</dbReference>
<dbReference type="CDD" id="cd07067">
    <property type="entry name" value="HP_PGM_like"/>
    <property type="match status" value="1"/>
</dbReference>
<dbReference type="InterPro" id="IPR051695">
    <property type="entry name" value="Phosphoglycerate_Mutase"/>
</dbReference>
<evidence type="ECO:0000256" key="1">
    <source>
        <dbReference type="ARBA" id="ARBA00022801"/>
    </source>
</evidence>
<dbReference type="EMBL" id="JAWMWG010000001">
    <property type="protein sequence ID" value="MEJ6348280.1"/>
    <property type="molecule type" value="Genomic_DNA"/>
</dbReference>
<gene>
    <name evidence="2" type="ORF">R4Y45_03450</name>
</gene>
<dbReference type="InterPro" id="IPR001345">
    <property type="entry name" value="PG/BPGM_mutase_AS"/>
</dbReference>
<dbReference type="InterPro" id="IPR013078">
    <property type="entry name" value="His_Pase_superF_clade-1"/>
</dbReference>
<accession>A0ABU8SFW5</accession>
<protein>
    <submittedName>
        <fullName evidence="2">Histidine phosphatase family protein</fullName>
        <ecNumber evidence="2">3.1.3.-</ecNumber>
    </submittedName>
</protein>
<evidence type="ECO:0000313" key="2">
    <source>
        <dbReference type="EMBL" id="MEJ6348280.1"/>
    </source>
</evidence>
<keyword evidence="1 2" id="KW-0378">Hydrolase</keyword>
<dbReference type="SMART" id="SM00855">
    <property type="entry name" value="PGAM"/>
    <property type="match status" value="1"/>
</dbReference>
<dbReference type="Gene3D" id="3.40.50.1240">
    <property type="entry name" value="Phosphoglycerate mutase-like"/>
    <property type="match status" value="1"/>
</dbReference>
<dbReference type="SUPFAM" id="SSF53254">
    <property type="entry name" value="Phosphoglycerate mutase-like"/>
    <property type="match status" value="1"/>
</dbReference>
<name>A0ABU8SFW5_9LACO</name>
<dbReference type="PANTHER" id="PTHR46517:SF1">
    <property type="entry name" value="FRUCTOSE-2,6-BISPHOSPHATASE TIGAR"/>
    <property type="match status" value="1"/>
</dbReference>
<organism evidence="2 3">
    <name type="scientific">Holzapfeliella saturejae</name>
    <dbReference type="NCBI Taxonomy" id="3082953"/>
    <lineage>
        <taxon>Bacteria</taxon>
        <taxon>Bacillati</taxon>
        <taxon>Bacillota</taxon>
        <taxon>Bacilli</taxon>
        <taxon>Lactobacillales</taxon>
        <taxon>Lactobacillaceae</taxon>
        <taxon>Holzapfeliella</taxon>
    </lineage>
</organism>
<dbReference type="InterPro" id="IPR029033">
    <property type="entry name" value="His_PPase_superfam"/>
</dbReference>
<dbReference type="Pfam" id="PF00300">
    <property type="entry name" value="His_Phos_1"/>
    <property type="match status" value="1"/>
</dbReference>